<name>A0A146JWI6_9EUKA</name>
<accession>A0A146JWI6</accession>
<feature type="non-terminal residue" evidence="1">
    <location>
        <position position="1"/>
    </location>
</feature>
<reference evidence="1" key="1">
    <citation type="submission" date="2015-07" db="EMBL/GenBank/DDBJ databases">
        <title>Adaptation to a free-living lifestyle via gene acquisitions in the diplomonad Trepomonas sp. PC1.</title>
        <authorList>
            <person name="Xu F."/>
            <person name="Jerlstrom-Hultqvist J."/>
            <person name="Kolisko M."/>
            <person name="Simpson A.G.B."/>
            <person name="Roger A.J."/>
            <person name="Svard S.G."/>
            <person name="Andersson J.O."/>
        </authorList>
    </citation>
    <scope>NUCLEOTIDE SEQUENCE</scope>
    <source>
        <strain evidence="1">PC1</strain>
    </source>
</reference>
<gene>
    <name evidence="1" type="ORF">TPC1_31535</name>
</gene>
<dbReference type="EMBL" id="GDID01007636">
    <property type="protein sequence ID" value="JAP88970.1"/>
    <property type="molecule type" value="Transcribed_RNA"/>
</dbReference>
<sequence length="345" mass="39937">SRYALNSLQQLQIKNQNLLQQYIYSKIIIHNKQQQPLQMQYLRLVHLLSDEVLDDKFMVIIVSRLFIEIAGHLENTSSDEYSPQVVQCEKILMRLAKKDPFLIMILLLAQFPKDVLGFTYQIRDQVIGCQQLFDQALIDYVDAINFDQLKGSVLQPATQAPIAVNPILIRFLATTCSIQTSEVIFRILAATMIKNDSNQIIVLLLQIESLRFIKQRYFDENALMHVQLISEYLKQFLSHLERLLDLLQEFQTITTLKLLQSHLLLQIAPFINNFLLNKYFMPLQLVQMEFFQANQQFLLTNVKQETTKITKSPAINKLLGYISNVQDVVGVVPVQNNSQKHAEDI</sequence>
<proteinExistence type="predicted"/>
<protein>
    <submittedName>
        <fullName evidence="1">Uncharacterized protein</fullName>
    </submittedName>
</protein>
<dbReference type="AlphaFoldDB" id="A0A146JWI6"/>
<feature type="non-terminal residue" evidence="1">
    <location>
        <position position="345"/>
    </location>
</feature>
<evidence type="ECO:0000313" key="1">
    <source>
        <dbReference type="EMBL" id="JAP88970.1"/>
    </source>
</evidence>
<organism evidence="1">
    <name type="scientific">Trepomonas sp. PC1</name>
    <dbReference type="NCBI Taxonomy" id="1076344"/>
    <lineage>
        <taxon>Eukaryota</taxon>
        <taxon>Metamonada</taxon>
        <taxon>Diplomonadida</taxon>
        <taxon>Hexamitidae</taxon>
        <taxon>Hexamitinae</taxon>
        <taxon>Trepomonas</taxon>
    </lineage>
</organism>